<protein>
    <submittedName>
        <fullName evidence="1">Uncharacterized protein</fullName>
    </submittedName>
</protein>
<sequence length="86" mass="9613">MRQLLTKNTLRYLCVLALLILTIPQAHACGGLSAENKLFFTNLPNPLPDADVIAKVVLLDVSIEDYRKGTATAREGLKYRPYGRRL</sequence>
<organism evidence="1">
    <name type="scientific">marine sediment metagenome</name>
    <dbReference type="NCBI Taxonomy" id="412755"/>
    <lineage>
        <taxon>unclassified sequences</taxon>
        <taxon>metagenomes</taxon>
        <taxon>ecological metagenomes</taxon>
    </lineage>
</organism>
<dbReference type="EMBL" id="LAZR01000072">
    <property type="protein sequence ID" value="KKN95276.1"/>
    <property type="molecule type" value="Genomic_DNA"/>
</dbReference>
<evidence type="ECO:0000313" key="1">
    <source>
        <dbReference type="EMBL" id="KKN95276.1"/>
    </source>
</evidence>
<proteinExistence type="predicted"/>
<reference evidence="1" key="1">
    <citation type="journal article" date="2015" name="Nature">
        <title>Complex archaea that bridge the gap between prokaryotes and eukaryotes.</title>
        <authorList>
            <person name="Spang A."/>
            <person name="Saw J.H."/>
            <person name="Jorgensen S.L."/>
            <person name="Zaremba-Niedzwiedzka K."/>
            <person name="Martijn J."/>
            <person name="Lind A.E."/>
            <person name="van Eijk R."/>
            <person name="Schleper C."/>
            <person name="Guy L."/>
            <person name="Ettema T.J."/>
        </authorList>
    </citation>
    <scope>NUCLEOTIDE SEQUENCE</scope>
</reference>
<gene>
    <name evidence="1" type="ORF">LCGC14_0180890</name>
</gene>
<name>A0A0F9X8J7_9ZZZZ</name>
<dbReference type="AlphaFoldDB" id="A0A0F9X8J7"/>
<comment type="caution">
    <text evidence="1">The sequence shown here is derived from an EMBL/GenBank/DDBJ whole genome shotgun (WGS) entry which is preliminary data.</text>
</comment>
<accession>A0A0F9X8J7</accession>